<dbReference type="STRING" id="337451.A0A443PRE5"/>
<evidence type="ECO:0000259" key="5">
    <source>
        <dbReference type="PROSITE" id="PS50600"/>
    </source>
</evidence>
<sequence length="904" mass="103445">MDSMYPGPVDKSILYDQDNHISDRVWQGKEAGPLRCIPTPNHESWQINDRMWALIRQSGLEHLAKIRKIEIDHGLITGLVERWRPETNTFHLNSGEATITLEDVAYIYGLPIDGLPVNGRTFSAPSTMVKLCGELLGVVPDVNYDCYGVQIKFTWLKDNFGMEPKSRPRDQDVRRTRAFLFCLVAGQIFWTSSGTKAPAHILELFRRFDRRSWGSACLANLYRGLAKVSLLQKKGKVVKTITGPLKLLQAYSRMTIGKPIRRRGDWDTDVEFPLVLTWYNRLRSHHFQTRVEEARRHLDIMEVDAFNWLPYRDYENIHDYIDDADVPLFRSNTALISFWIVERHCPQRVMKQFGLHQVVPPIFQRPFPRNEMIPIGDNKREKIRSIYTGVWNTRMDAITYGEEGDAGPHTDAYFQWYRGITRLRIGRPTSGSGHNLCSVQSQILKYSEKILALCGDAAKLEQKTPVEFKKFIEAMRADVLVLKETCLSDPTPANVDAGYNVGFNDESVKSDRGDSANSPAVVCPKKRKSSIIATQSSNTPTGTISPVVAKPLKRSKRLKDKLAQSPDSSKPVSPKDEVICEVASIPISLSPRRSSRLAHRHQGPKSPMKVVRSTGSTAKSPSMSPFTSIPWSGPVMDSTPTPVHPKFGIGASPFKEISSMILNVKARYRDPKPPLWMADYNTGAWMRNPKYKLTLEELDVLTVFRNEYADTDGYANLQEFCTPVTADIMQDLLKGAWMDNWTMHSWFQVLKEQAASSYFFECALSDWYVHADSSEKHVQNSFGLALLDNLTEKEFLFFPVWNKNHFFLLVGRIDWLNDRFMQFGWSDPMVWTKCRMECPMQTNSVDCGIFVMAFAQHIALGLPMDFTKNDMYYYRAKIVYDLYIDQYTRRRQKVQDVSPVRTLV</sequence>
<feature type="compositionally biased region" description="Polar residues" evidence="4">
    <location>
        <begin position="613"/>
        <end position="626"/>
    </location>
</feature>
<feature type="compositionally biased region" description="Basic residues" evidence="4">
    <location>
        <begin position="593"/>
        <end position="603"/>
    </location>
</feature>
<gene>
    <name evidence="6" type="ORF">CKAN_02260200</name>
</gene>
<dbReference type="PANTHER" id="PTHR46033">
    <property type="entry name" value="PROTEIN MAIN-LIKE 2"/>
    <property type="match status" value="1"/>
</dbReference>
<dbReference type="Gene3D" id="3.40.395.10">
    <property type="entry name" value="Adenoviral Proteinase, Chain A"/>
    <property type="match status" value="1"/>
</dbReference>
<dbReference type="GO" id="GO:0008234">
    <property type="term" value="F:cysteine-type peptidase activity"/>
    <property type="evidence" value="ECO:0007669"/>
    <property type="project" value="InterPro"/>
</dbReference>
<dbReference type="InterPro" id="IPR019557">
    <property type="entry name" value="AminoTfrase-like_pln_mobile"/>
</dbReference>
<comment type="caution">
    <text evidence="6">The sequence shown here is derived from an EMBL/GenBank/DDBJ whole genome shotgun (WGS) entry which is preliminary data.</text>
</comment>
<feature type="region of interest" description="Disordered" evidence="4">
    <location>
        <begin position="591"/>
        <end position="626"/>
    </location>
</feature>
<dbReference type="InterPro" id="IPR044824">
    <property type="entry name" value="MAIN-like"/>
</dbReference>
<dbReference type="AlphaFoldDB" id="A0A443PRE5"/>
<comment type="similarity">
    <text evidence="1">Belongs to the peptidase C48 family.</text>
</comment>
<reference evidence="6 7" key="1">
    <citation type="journal article" date="2019" name="Nat. Plants">
        <title>Stout camphor tree genome fills gaps in understanding of flowering plant genome evolution.</title>
        <authorList>
            <person name="Chaw S.M."/>
            <person name="Liu Y.C."/>
            <person name="Wu Y.W."/>
            <person name="Wang H.Y."/>
            <person name="Lin C.I."/>
            <person name="Wu C.S."/>
            <person name="Ke H.M."/>
            <person name="Chang L.Y."/>
            <person name="Hsu C.Y."/>
            <person name="Yang H.T."/>
            <person name="Sudianto E."/>
            <person name="Hsu M.H."/>
            <person name="Wu K.P."/>
            <person name="Wang L.N."/>
            <person name="Leebens-Mack J.H."/>
            <person name="Tsai I.J."/>
        </authorList>
    </citation>
    <scope>NUCLEOTIDE SEQUENCE [LARGE SCALE GENOMIC DNA]</scope>
    <source>
        <strain evidence="7">cv. Chaw 1501</strain>
        <tissue evidence="6">Young leaves</tissue>
    </source>
</reference>
<name>A0A443PRE5_9MAGN</name>
<evidence type="ECO:0000256" key="2">
    <source>
        <dbReference type="ARBA" id="ARBA00022670"/>
    </source>
</evidence>
<keyword evidence="3" id="KW-0378">Hydrolase</keyword>
<keyword evidence="2" id="KW-0645">Protease</keyword>
<dbReference type="Pfam" id="PF02902">
    <property type="entry name" value="Peptidase_C48"/>
    <property type="match status" value="1"/>
</dbReference>
<dbReference type="InterPro" id="IPR038765">
    <property type="entry name" value="Papain-like_cys_pep_sf"/>
</dbReference>
<dbReference type="SUPFAM" id="SSF54001">
    <property type="entry name" value="Cysteine proteinases"/>
    <property type="match status" value="1"/>
</dbReference>
<dbReference type="PANTHER" id="PTHR46033:SF8">
    <property type="entry name" value="PROTEIN MAINTENANCE OF MERISTEMS-LIKE"/>
    <property type="match status" value="1"/>
</dbReference>
<feature type="compositionally biased region" description="Polar residues" evidence="4">
    <location>
        <begin position="531"/>
        <end position="544"/>
    </location>
</feature>
<evidence type="ECO:0000256" key="1">
    <source>
        <dbReference type="ARBA" id="ARBA00005234"/>
    </source>
</evidence>
<accession>A0A443PRE5</accession>
<proteinExistence type="inferred from homology"/>
<dbReference type="PROSITE" id="PS50600">
    <property type="entry name" value="ULP_PROTEASE"/>
    <property type="match status" value="1"/>
</dbReference>
<dbReference type="Proteomes" id="UP000283530">
    <property type="component" value="Unassembled WGS sequence"/>
</dbReference>
<dbReference type="EMBL" id="QPKB01000010">
    <property type="protein sequence ID" value="RWR93354.1"/>
    <property type="molecule type" value="Genomic_DNA"/>
</dbReference>
<keyword evidence="7" id="KW-1185">Reference proteome</keyword>
<dbReference type="GO" id="GO:0010073">
    <property type="term" value="P:meristem maintenance"/>
    <property type="evidence" value="ECO:0007669"/>
    <property type="project" value="InterPro"/>
</dbReference>
<evidence type="ECO:0000313" key="7">
    <source>
        <dbReference type="Proteomes" id="UP000283530"/>
    </source>
</evidence>
<organism evidence="6 7">
    <name type="scientific">Cinnamomum micranthum f. kanehirae</name>
    <dbReference type="NCBI Taxonomy" id="337451"/>
    <lineage>
        <taxon>Eukaryota</taxon>
        <taxon>Viridiplantae</taxon>
        <taxon>Streptophyta</taxon>
        <taxon>Embryophyta</taxon>
        <taxon>Tracheophyta</taxon>
        <taxon>Spermatophyta</taxon>
        <taxon>Magnoliopsida</taxon>
        <taxon>Magnoliidae</taxon>
        <taxon>Laurales</taxon>
        <taxon>Lauraceae</taxon>
        <taxon>Cinnamomum</taxon>
    </lineage>
</organism>
<dbReference type="Pfam" id="PF10536">
    <property type="entry name" value="PMD"/>
    <property type="match status" value="1"/>
</dbReference>
<dbReference type="OrthoDB" id="1939479at2759"/>
<evidence type="ECO:0000256" key="4">
    <source>
        <dbReference type="SAM" id="MobiDB-lite"/>
    </source>
</evidence>
<dbReference type="GO" id="GO:0006508">
    <property type="term" value="P:proteolysis"/>
    <property type="evidence" value="ECO:0007669"/>
    <property type="project" value="UniProtKB-KW"/>
</dbReference>
<feature type="region of interest" description="Disordered" evidence="4">
    <location>
        <begin position="527"/>
        <end position="575"/>
    </location>
</feature>
<feature type="domain" description="Ubiquitin-like protease family profile" evidence="5">
    <location>
        <begin position="722"/>
        <end position="858"/>
    </location>
</feature>
<evidence type="ECO:0000256" key="3">
    <source>
        <dbReference type="ARBA" id="ARBA00022801"/>
    </source>
</evidence>
<protein>
    <submittedName>
        <fullName evidence="6">Serine/threonine-protein phosphatase 7 long form</fullName>
    </submittedName>
</protein>
<dbReference type="InterPro" id="IPR003653">
    <property type="entry name" value="Peptidase_C48_C"/>
</dbReference>
<evidence type="ECO:0000313" key="6">
    <source>
        <dbReference type="EMBL" id="RWR93354.1"/>
    </source>
</evidence>